<dbReference type="EMBL" id="CP021064">
    <property type="protein sequence ID" value="ARP61701.1"/>
    <property type="molecule type" value="Genomic_DNA"/>
</dbReference>
<dbReference type="Gene3D" id="1.10.260.40">
    <property type="entry name" value="lambda repressor-like DNA-binding domains"/>
    <property type="match status" value="1"/>
</dbReference>
<dbReference type="Pfam" id="PF01381">
    <property type="entry name" value="HTH_3"/>
    <property type="match status" value="1"/>
</dbReference>
<geneLocation type="plasmid" evidence="2 3">
    <name>poh3</name>
</geneLocation>
<name>A0A1W6WYV1_BACTU</name>
<dbReference type="SUPFAM" id="SSF47413">
    <property type="entry name" value="lambda repressor-like DNA-binding domains"/>
    <property type="match status" value="1"/>
</dbReference>
<dbReference type="RefSeq" id="WP_000028578.1">
    <property type="nucleotide sequence ID" value="NZ_CP021064.1"/>
</dbReference>
<dbReference type="AlphaFoldDB" id="A0A1W6WYV1"/>
<dbReference type="CDD" id="cd00093">
    <property type="entry name" value="HTH_XRE"/>
    <property type="match status" value="1"/>
</dbReference>
<evidence type="ECO:0000313" key="2">
    <source>
        <dbReference type="EMBL" id="ARP61701.1"/>
    </source>
</evidence>
<proteinExistence type="predicted"/>
<dbReference type="PROSITE" id="PS50943">
    <property type="entry name" value="HTH_CROC1"/>
    <property type="match status" value="1"/>
</dbReference>
<sequence length="145" mass="16991">MSITDRIKELCLNRGISVTKLEEELDFGQNTIYQWKKRTPSVERVQKVADYFDVSIDFLLGRTNQMNKINLKDAEGFTEKDKKDIGKRMEEIRKDLTDSDGLMFSGEPLTEEALDSLMDAMEYIVKHTQKINKKYIPKKYRNESE</sequence>
<dbReference type="GeneID" id="67469769"/>
<accession>A0A1W6WYV1</accession>
<dbReference type="Proteomes" id="UP000194143">
    <property type="component" value="Plasmid poh3"/>
</dbReference>
<organism evidence="2 3">
    <name type="scientific">Bacillus thuringiensis</name>
    <dbReference type="NCBI Taxonomy" id="1428"/>
    <lineage>
        <taxon>Bacteria</taxon>
        <taxon>Bacillati</taxon>
        <taxon>Bacillota</taxon>
        <taxon>Bacilli</taxon>
        <taxon>Bacillales</taxon>
        <taxon>Bacillaceae</taxon>
        <taxon>Bacillus</taxon>
        <taxon>Bacillus cereus group</taxon>
    </lineage>
</organism>
<dbReference type="SMART" id="SM00530">
    <property type="entry name" value="HTH_XRE"/>
    <property type="match status" value="1"/>
</dbReference>
<keyword evidence="2" id="KW-0614">Plasmid</keyword>
<dbReference type="InterPro" id="IPR001387">
    <property type="entry name" value="Cro/C1-type_HTH"/>
</dbReference>
<dbReference type="GO" id="GO:0003677">
    <property type="term" value="F:DNA binding"/>
    <property type="evidence" value="ECO:0007669"/>
    <property type="project" value="InterPro"/>
</dbReference>
<evidence type="ECO:0000313" key="3">
    <source>
        <dbReference type="Proteomes" id="UP000194143"/>
    </source>
</evidence>
<dbReference type="SMR" id="A0A1W6WYV1"/>
<gene>
    <name evidence="2" type="ORF">CAB88_32370</name>
</gene>
<keyword evidence="3" id="KW-1185">Reference proteome</keyword>
<reference evidence="2 3" key="1">
    <citation type="submission" date="2017-04" db="EMBL/GenBank/DDBJ databases">
        <title>Complete Genome Sequence of Bacillus thuringiensis type Strain ATCC 10792.</title>
        <authorList>
            <person name="Oh D.-H."/>
            <person name="Park B.-J."/>
            <person name="Shuai W."/>
            <person name="Chelliah R."/>
        </authorList>
    </citation>
    <scope>NUCLEOTIDE SEQUENCE [LARGE SCALE GENOMIC DNA]</scope>
    <source>
        <strain evidence="2 3">ATCC 10792</strain>
        <plasmid evidence="2 3">poh3</plasmid>
    </source>
</reference>
<feature type="domain" description="HTH cro/C1-type" evidence="1">
    <location>
        <begin position="7"/>
        <end position="59"/>
    </location>
</feature>
<dbReference type="InterPro" id="IPR010982">
    <property type="entry name" value="Lambda_DNA-bd_dom_sf"/>
</dbReference>
<evidence type="ECO:0000259" key="1">
    <source>
        <dbReference type="PROSITE" id="PS50943"/>
    </source>
</evidence>
<protein>
    <submittedName>
        <fullName evidence="2">Transcriptional regulator</fullName>
    </submittedName>
</protein>